<feature type="transmembrane region" description="Helical" evidence="1">
    <location>
        <begin position="136"/>
        <end position="154"/>
    </location>
</feature>
<keyword evidence="1" id="KW-0472">Membrane</keyword>
<sequence length="267" mass="31968">MTPFNFQEKLSISFNHLKLHYGVIVLLLSIFCLFYISNDYSDREFEWRLSVKEETTAIVNQVIPYRVWDYEKEKYLNDGYAYIYTFEHPKIGFIHMEYGYTEKQMWKEGDQVTIAYVKDNPYVNLPKGYYDTRSNFIGYNILIILILGCIVFIIQSWRNLRKIVGIVEEGAFVLARLRTHKQITPDEGPVQHVLVFVYTVDDKPYTHYLETVDNPYYLTDEKREVMFYQKGNPEKVYLLDEFPSSYRQRWMEENGEEVKSQFSMIKN</sequence>
<evidence type="ECO:0000313" key="2">
    <source>
        <dbReference type="EMBL" id="GAA4848321.1"/>
    </source>
</evidence>
<keyword evidence="1" id="KW-1133">Transmembrane helix</keyword>
<evidence type="ECO:0000256" key="1">
    <source>
        <dbReference type="SAM" id="Phobius"/>
    </source>
</evidence>
<dbReference type="EMBL" id="BAABJX010000059">
    <property type="protein sequence ID" value="GAA4848321.1"/>
    <property type="molecule type" value="Genomic_DNA"/>
</dbReference>
<name>A0ABP9DM71_9BACT</name>
<keyword evidence="1" id="KW-0812">Transmembrane</keyword>
<comment type="caution">
    <text evidence="2">The sequence shown here is derived from an EMBL/GenBank/DDBJ whole genome shotgun (WGS) entry which is preliminary data.</text>
</comment>
<keyword evidence="3" id="KW-1185">Reference proteome</keyword>
<protein>
    <recommendedName>
        <fullName evidence="4">DUF3592 domain-containing protein</fullName>
    </recommendedName>
</protein>
<evidence type="ECO:0008006" key="4">
    <source>
        <dbReference type="Google" id="ProtNLM"/>
    </source>
</evidence>
<accession>A0ABP9DM71</accession>
<reference evidence="3" key="1">
    <citation type="journal article" date="2019" name="Int. J. Syst. Evol. Microbiol.">
        <title>The Global Catalogue of Microorganisms (GCM) 10K type strain sequencing project: providing services to taxonomists for standard genome sequencing and annotation.</title>
        <authorList>
            <consortium name="The Broad Institute Genomics Platform"/>
            <consortium name="The Broad Institute Genome Sequencing Center for Infectious Disease"/>
            <person name="Wu L."/>
            <person name="Ma J."/>
        </authorList>
    </citation>
    <scope>NUCLEOTIDE SEQUENCE [LARGE SCALE GENOMIC DNA]</scope>
    <source>
        <strain evidence="3">JCM 18326</strain>
    </source>
</reference>
<proteinExistence type="predicted"/>
<dbReference type="Proteomes" id="UP001500298">
    <property type="component" value="Unassembled WGS sequence"/>
</dbReference>
<feature type="transmembrane region" description="Helical" evidence="1">
    <location>
        <begin position="19"/>
        <end position="37"/>
    </location>
</feature>
<gene>
    <name evidence="2" type="ORF">GCM10023331_36250</name>
</gene>
<evidence type="ECO:0000313" key="3">
    <source>
        <dbReference type="Proteomes" id="UP001500298"/>
    </source>
</evidence>
<dbReference type="RefSeq" id="WP_345374409.1">
    <property type="nucleotide sequence ID" value="NZ_BAABJX010000059.1"/>
</dbReference>
<organism evidence="2 3">
    <name type="scientific">Algivirga pacifica</name>
    <dbReference type="NCBI Taxonomy" id="1162670"/>
    <lineage>
        <taxon>Bacteria</taxon>
        <taxon>Pseudomonadati</taxon>
        <taxon>Bacteroidota</taxon>
        <taxon>Cytophagia</taxon>
        <taxon>Cytophagales</taxon>
        <taxon>Flammeovirgaceae</taxon>
        <taxon>Algivirga</taxon>
    </lineage>
</organism>